<feature type="non-terminal residue" evidence="3">
    <location>
        <position position="1"/>
    </location>
</feature>
<dbReference type="Gene3D" id="3.40.50.300">
    <property type="entry name" value="P-loop containing nucleotide triphosphate hydrolases"/>
    <property type="match status" value="1"/>
</dbReference>
<reference evidence="3" key="2">
    <citation type="submission" date="2025-08" db="UniProtKB">
        <authorList>
            <consortium name="RefSeq"/>
        </authorList>
    </citation>
    <scope>IDENTIFICATION</scope>
    <source>
        <tissue evidence="3">Leaf</tissue>
    </source>
</reference>
<organism evidence="2 3">
    <name type="scientific">Camelina sativa</name>
    <name type="common">False flax</name>
    <name type="synonym">Myagrum sativum</name>
    <dbReference type="NCBI Taxonomy" id="90675"/>
    <lineage>
        <taxon>Eukaryota</taxon>
        <taxon>Viridiplantae</taxon>
        <taxon>Streptophyta</taxon>
        <taxon>Embryophyta</taxon>
        <taxon>Tracheophyta</taxon>
        <taxon>Spermatophyta</taxon>
        <taxon>Magnoliopsida</taxon>
        <taxon>eudicotyledons</taxon>
        <taxon>Gunneridae</taxon>
        <taxon>Pentapetalae</taxon>
        <taxon>rosids</taxon>
        <taxon>malvids</taxon>
        <taxon>Brassicales</taxon>
        <taxon>Brassicaceae</taxon>
        <taxon>Camelineae</taxon>
        <taxon>Camelina</taxon>
    </lineage>
</organism>
<dbReference type="InterPro" id="IPR006555">
    <property type="entry name" value="ATP-dep_Helicase_C"/>
</dbReference>
<reference evidence="2" key="1">
    <citation type="journal article" date="2014" name="Nat. Commun.">
        <title>The emerging biofuel crop Camelina sativa retains a highly undifferentiated hexaploid genome structure.</title>
        <authorList>
            <person name="Kagale S."/>
            <person name="Koh C."/>
            <person name="Nixon J."/>
            <person name="Bollina V."/>
            <person name="Clarke W.E."/>
            <person name="Tuteja R."/>
            <person name="Spillane C."/>
            <person name="Robinson S.J."/>
            <person name="Links M.G."/>
            <person name="Clarke C."/>
            <person name="Higgins E.E."/>
            <person name="Huebert T."/>
            <person name="Sharpe A.G."/>
            <person name="Parkin I.A."/>
        </authorList>
    </citation>
    <scope>NUCLEOTIDE SEQUENCE [LARGE SCALE GENOMIC DNA]</scope>
    <source>
        <strain evidence="2">cv. DH55</strain>
    </source>
</reference>
<dbReference type="RefSeq" id="XP_019098553.1">
    <property type="nucleotide sequence ID" value="XM_019243008.1"/>
</dbReference>
<dbReference type="InterPro" id="IPR045028">
    <property type="entry name" value="DinG/Rad3-like"/>
</dbReference>
<dbReference type="InterPro" id="IPR027417">
    <property type="entry name" value="P-loop_NTPase"/>
</dbReference>
<evidence type="ECO:0000259" key="1">
    <source>
        <dbReference type="SMART" id="SM00491"/>
    </source>
</evidence>
<feature type="domain" description="ATP-dependent helicase C-terminal" evidence="1">
    <location>
        <begin position="26"/>
        <end position="146"/>
    </location>
</feature>
<feature type="non-terminal residue" evidence="3">
    <location>
        <position position="173"/>
    </location>
</feature>
<name>A0ABM1RHR5_CAMSA</name>
<dbReference type="SMART" id="SM00491">
    <property type="entry name" value="HELICc2"/>
    <property type="match status" value="1"/>
</dbReference>
<dbReference type="PANTHER" id="PTHR11472:SF41">
    <property type="entry name" value="ATP-DEPENDENT DNA HELICASE DDX11-RELATED"/>
    <property type="match status" value="1"/>
</dbReference>
<accession>A0ABM1RHR5</accession>
<proteinExistence type="predicted"/>
<dbReference type="Proteomes" id="UP000694864">
    <property type="component" value="Unplaced"/>
</dbReference>
<keyword evidence="2" id="KW-1185">Reference proteome</keyword>
<sequence length="173" mass="19443">IQELGLLMSNLVAMVPEGVIVFFSSFEYETQVHTAWSNSGILRRIMKKKRVFREPRRNTEVEAVLRDYKEAIESERGAIMLAVVGGKVSEGINFSDSMCRCVVMVGLPYPSPSDFELLERIKHIEGLGDSESAKPSLSLVDDSYYSGDVQAGFGVLKSCKRRGKEYYENLCMK</sequence>
<dbReference type="Pfam" id="PF13307">
    <property type="entry name" value="Helicase_C_2"/>
    <property type="match status" value="1"/>
</dbReference>
<gene>
    <name evidence="3" type="primary">LOC109131827</name>
</gene>
<evidence type="ECO:0000313" key="3">
    <source>
        <dbReference type="RefSeq" id="XP_019098553.1"/>
    </source>
</evidence>
<evidence type="ECO:0000313" key="2">
    <source>
        <dbReference type="Proteomes" id="UP000694864"/>
    </source>
</evidence>
<protein>
    <submittedName>
        <fullName evidence="3">ATP-dependent DNA helicase CHL1-like</fullName>
    </submittedName>
</protein>
<dbReference type="GeneID" id="109131827"/>
<dbReference type="PANTHER" id="PTHR11472">
    <property type="entry name" value="DNA REPAIR DEAD HELICASE RAD3/XP-D SUBFAMILY MEMBER"/>
    <property type="match status" value="1"/>
</dbReference>